<name>A0ABV6GVC0_9BACL</name>
<dbReference type="Pfam" id="PF01061">
    <property type="entry name" value="ABC2_membrane"/>
    <property type="match status" value="1"/>
</dbReference>
<proteinExistence type="predicted"/>
<evidence type="ECO:0000313" key="8">
    <source>
        <dbReference type="Proteomes" id="UP001589785"/>
    </source>
</evidence>
<evidence type="ECO:0000259" key="6">
    <source>
        <dbReference type="Pfam" id="PF01061"/>
    </source>
</evidence>
<dbReference type="EMBL" id="JBHLVN010000077">
    <property type="protein sequence ID" value="MFC0298441.1"/>
    <property type="molecule type" value="Genomic_DNA"/>
</dbReference>
<keyword evidence="2 5" id="KW-0812">Transmembrane</keyword>
<accession>A0ABV6GVC0</accession>
<organism evidence="7 8">
    <name type="scientific">Geobacillus jurassicus</name>
    <dbReference type="NCBI Taxonomy" id="235932"/>
    <lineage>
        <taxon>Bacteria</taxon>
        <taxon>Bacillati</taxon>
        <taxon>Bacillota</taxon>
        <taxon>Bacilli</taxon>
        <taxon>Bacillales</taxon>
        <taxon>Anoxybacillaceae</taxon>
        <taxon>Geobacillus</taxon>
    </lineage>
</organism>
<reference evidence="7 8" key="1">
    <citation type="submission" date="2024-09" db="EMBL/GenBank/DDBJ databases">
        <authorList>
            <person name="Sun Q."/>
            <person name="Mori K."/>
        </authorList>
    </citation>
    <scope>NUCLEOTIDE SEQUENCE [LARGE SCALE GENOMIC DNA]</scope>
    <source>
        <strain evidence="7 8">CCM 7224</strain>
    </source>
</reference>
<dbReference type="InterPro" id="IPR013525">
    <property type="entry name" value="ABC2_TM"/>
</dbReference>
<dbReference type="RefSeq" id="WP_066231695.1">
    <property type="nucleotide sequence ID" value="NZ_JBHLVN010000077.1"/>
</dbReference>
<evidence type="ECO:0000256" key="4">
    <source>
        <dbReference type="ARBA" id="ARBA00023136"/>
    </source>
</evidence>
<gene>
    <name evidence="7" type="ORF">ACFFHQ_13610</name>
</gene>
<protein>
    <submittedName>
        <fullName evidence="7">ABC transporter permease</fullName>
    </submittedName>
</protein>
<evidence type="ECO:0000313" key="7">
    <source>
        <dbReference type="EMBL" id="MFC0298441.1"/>
    </source>
</evidence>
<evidence type="ECO:0000256" key="3">
    <source>
        <dbReference type="ARBA" id="ARBA00022989"/>
    </source>
</evidence>
<evidence type="ECO:0000256" key="2">
    <source>
        <dbReference type="ARBA" id="ARBA00022692"/>
    </source>
</evidence>
<dbReference type="Proteomes" id="UP001589785">
    <property type="component" value="Unassembled WGS sequence"/>
</dbReference>
<evidence type="ECO:0000256" key="1">
    <source>
        <dbReference type="ARBA" id="ARBA00004141"/>
    </source>
</evidence>
<comment type="subcellular location">
    <subcellularLocation>
        <location evidence="1">Membrane</location>
        <topology evidence="1">Multi-pass membrane protein</topology>
    </subcellularLocation>
</comment>
<sequence length="98" mass="10930">MILGLSFRLKQVGAVTEVLLYYLLMFSGFFLSPKLLPSVFHVLNFFSPLSWAVHGMRAGWPALVPALLVSCFWVGAGVIVLRSQWNWARKAGKLGSYV</sequence>
<keyword evidence="8" id="KW-1185">Reference proteome</keyword>
<keyword evidence="4 5" id="KW-0472">Membrane</keyword>
<evidence type="ECO:0000256" key="5">
    <source>
        <dbReference type="SAM" id="Phobius"/>
    </source>
</evidence>
<feature type="domain" description="ABC-2 type transporter transmembrane" evidence="6">
    <location>
        <begin position="2"/>
        <end position="58"/>
    </location>
</feature>
<comment type="caution">
    <text evidence="7">The sequence shown here is derived from an EMBL/GenBank/DDBJ whole genome shotgun (WGS) entry which is preliminary data.</text>
</comment>
<keyword evidence="3 5" id="KW-1133">Transmembrane helix</keyword>
<feature type="transmembrane region" description="Helical" evidence="5">
    <location>
        <begin position="58"/>
        <end position="81"/>
    </location>
</feature>